<evidence type="ECO:0000313" key="2">
    <source>
        <dbReference type="Proteomes" id="UP000830395"/>
    </source>
</evidence>
<reference evidence="1" key="1">
    <citation type="submission" date="2020-02" db="EMBL/GenBank/DDBJ databases">
        <title>Genome sequencing of the panga catfish, Pangasius djambal.</title>
        <authorList>
            <person name="Wen M."/>
            <person name="Zahm M."/>
            <person name="Roques C."/>
            <person name="Cabau C."/>
            <person name="Klopp C."/>
            <person name="Donnadieu C."/>
            <person name="Jouanno E."/>
            <person name="Avarre J.-C."/>
            <person name="Campet M."/>
            <person name="Ha T."/>
            <person name="Dugue R."/>
            <person name="Lampietro C."/>
            <person name="Louis A."/>
            <person name="Herpin A."/>
            <person name="Echchiki A."/>
            <person name="Berthelot C."/>
            <person name="Parey E."/>
            <person name="Roest-Crollius H."/>
            <person name="Braasch I."/>
            <person name="Postlethwait J.H."/>
            <person name="Bobe J."/>
            <person name="Montfort J."/>
            <person name="Bouchez O."/>
            <person name="Begum T."/>
            <person name="Schartl M."/>
            <person name="Gustiano R."/>
            <person name="Guiguen Y."/>
        </authorList>
    </citation>
    <scope>NUCLEOTIDE SEQUENCE</scope>
    <source>
        <strain evidence="1">Pdj_M5554</strain>
    </source>
</reference>
<gene>
    <name evidence="1" type="ORF">PDJAM_G00055260</name>
</gene>
<comment type="caution">
    <text evidence="1">The sequence shown here is derived from an EMBL/GenBank/DDBJ whole genome shotgun (WGS) entry which is preliminary data.</text>
</comment>
<name>A0ACC5YWJ4_9TELE</name>
<organism evidence="1 2">
    <name type="scientific">Pangasius djambal</name>
    <dbReference type="NCBI Taxonomy" id="1691987"/>
    <lineage>
        <taxon>Eukaryota</taxon>
        <taxon>Metazoa</taxon>
        <taxon>Chordata</taxon>
        <taxon>Craniata</taxon>
        <taxon>Vertebrata</taxon>
        <taxon>Euteleostomi</taxon>
        <taxon>Actinopterygii</taxon>
        <taxon>Neopterygii</taxon>
        <taxon>Teleostei</taxon>
        <taxon>Ostariophysi</taxon>
        <taxon>Siluriformes</taxon>
        <taxon>Pangasiidae</taxon>
        <taxon>Pangasius</taxon>
    </lineage>
</organism>
<proteinExistence type="predicted"/>
<protein>
    <submittedName>
        <fullName evidence="1">Uncharacterized protein</fullName>
    </submittedName>
</protein>
<evidence type="ECO:0000313" key="1">
    <source>
        <dbReference type="EMBL" id="MCJ8740124.1"/>
    </source>
</evidence>
<accession>A0ACC5YWJ4</accession>
<sequence length="88" mass="9965">MKYILSTCALFLVLPWKLTGETTLMPSSTWQHEDTSKHHETTIRGDEPTIFSPKTFELALKPNGETTHSPSSTRLHKGTSKDHETTIR</sequence>
<feature type="non-terminal residue" evidence="1">
    <location>
        <position position="88"/>
    </location>
</feature>
<dbReference type="EMBL" id="CM040988">
    <property type="protein sequence ID" value="MCJ8740124.1"/>
    <property type="molecule type" value="Genomic_DNA"/>
</dbReference>
<keyword evidence="2" id="KW-1185">Reference proteome</keyword>
<dbReference type="Proteomes" id="UP000830395">
    <property type="component" value="Chromosome 14"/>
</dbReference>